<dbReference type="PROSITE" id="PS50943">
    <property type="entry name" value="HTH_CROC1"/>
    <property type="match status" value="1"/>
</dbReference>
<dbReference type="CDD" id="cd00093">
    <property type="entry name" value="HTH_XRE"/>
    <property type="match status" value="1"/>
</dbReference>
<evidence type="ECO:0000313" key="3">
    <source>
        <dbReference type="EMBL" id="WXB92859.1"/>
    </source>
</evidence>
<accession>A0ABZ2N566</accession>
<dbReference type="Pfam" id="PF01381">
    <property type="entry name" value="HTH_3"/>
    <property type="match status" value="1"/>
</dbReference>
<name>A0ABZ2N566_9BACI</name>
<protein>
    <submittedName>
        <fullName evidence="3">Helix-turn-helix transcriptional regulator</fullName>
    </submittedName>
</protein>
<dbReference type="RefSeq" id="WP_338751799.1">
    <property type="nucleotide sequence ID" value="NZ_CP147404.1"/>
</dbReference>
<dbReference type="InterPro" id="IPR001387">
    <property type="entry name" value="Cro/C1-type_HTH"/>
</dbReference>
<evidence type="ECO:0000259" key="2">
    <source>
        <dbReference type="PROSITE" id="PS50943"/>
    </source>
</evidence>
<feature type="domain" description="HTH cro/C1-type" evidence="2">
    <location>
        <begin position="6"/>
        <end position="61"/>
    </location>
</feature>
<dbReference type="InterPro" id="IPR010982">
    <property type="entry name" value="Lambda_DNA-bd_dom_sf"/>
</dbReference>
<dbReference type="SUPFAM" id="SSF47413">
    <property type="entry name" value="lambda repressor-like DNA-binding domains"/>
    <property type="match status" value="1"/>
</dbReference>
<organism evidence="3 4">
    <name type="scientific">Bacillus kandeliae</name>
    <dbReference type="NCBI Taxonomy" id="3129297"/>
    <lineage>
        <taxon>Bacteria</taxon>
        <taxon>Bacillati</taxon>
        <taxon>Bacillota</taxon>
        <taxon>Bacilli</taxon>
        <taxon>Bacillales</taxon>
        <taxon>Bacillaceae</taxon>
        <taxon>Bacillus</taxon>
    </lineage>
</organism>
<dbReference type="Proteomes" id="UP001387364">
    <property type="component" value="Chromosome"/>
</dbReference>
<sequence length="108" mass="12170">MIGFRIKQLREQKGYSLTKLAKEAQISKSYLSNLERQANTNPSLFILSKIAVALDVTTNELIQTHPPKENECGPILKEAPKKKVIKADLLKFQQFLQSQKQQGANTSD</sequence>
<keyword evidence="4" id="KW-1185">Reference proteome</keyword>
<dbReference type="Gene3D" id="1.10.260.40">
    <property type="entry name" value="lambda repressor-like DNA-binding domains"/>
    <property type="match status" value="1"/>
</dbReference>
<evidence type="ECO:0000256" key="1">
    <source>
        <dbReference type="ARBA" id="ARBA00023125"/>
    </source>
</evidence>
<dbReference type="InterPro" id="IPR050807">
    <property type="entry name" value="TransReg_Diox_bact_type"/>
</dbReference>
<reference evidence="3 4" key="1">
    <citation type="submission" date="2024-02" db="EMBL/GenBank/DDBJ databases">
        <title>Seven novel Bacillus-like species.</title>
        <authorList>
            <person name="Liu G."/>
        </authorList>
    </citation>
    <scope>NUCLEOTIDE SEQUENCE [LARGE SCALE GENOMIC DNA]</scope>
    <source>
        <strain evidence="3 4">FJAT-52991</strain>
    </source>
</reference>
<dbReference type="PANTHER" id="PTHR46797">
    <property type="entry name" value="HTH-TYPE TRANSCRIPTIONAL REGULATOR"/>
    <property type="match status" value="1"/>
</dbReference>
<evidence type="ECO:0000313" key="4">
    <source>
        <dbReference type="Proteomes" id="UP001387364"/>
    </source>
</evidence>
<dbReference type="SMART" id="SM00530">
    <property type="entry name" value="HTH_XRE"/>
    <property type="match status" value="1"/>
</dbReference>
<gene>
    <name evidence="3" type="ORF">WDJ61_16780</name>
</gene>
<dbReference type="PANTHER" id="PTHR46797:SF1">
    <property type="entry name" value="METHYLPHOSPHONATE SYNTHASE"/>
    <property type="match status" value="1"/>
</dbReference>
<keyword evidence="1" id="KW-0238">DNA-binding</keyword>
<proteinExistence type="predicted"/>
<dbReference type="EMBL" id="CP147404">
    <property type="protein sequence ID" value="WXB92859.1"/>
    <property type="molecule type" value="Genomic_DNA"/>
</dbReference>